<keyword evidence="8" id="KW-0547">Nucleotide-binding</keyword>
<keyword evidence="4" id="KW-1003">Cell membrane</keyword>
<evidence type="ECO:0000256" key="14">
    <source>
        <dbReference type="SAM" id="Phobius"/>
    </source>
</evidence>
<comment type="subcellular location">
    <subcellularLocation>
        <location evidence="2">Cell membrane</location>
        <topology evidence="2">Multi-pass membrane protein</topology>
    </subcellularLocation>
</comment>
<dbReference type="AlphaFoldDB" id="A0A4R2S0V4"/>
<keyword evidence="10" id="KW-0067">ATP-binding</keyword>
<evidence type="ECO:0000313" key="16">
    <source>
        <dbReference type="EMBL" id="TCP69570.1"/>
    </source>
</evidence>
<dbReference type="CDD" id="cd00082">
    <property type="entry name" value="HisKA"/>
    <property type="match status" value="1"/>
</dbReference>
<dbReference type="Pfam" id="PF00512">
    <property type="entry name" value="HisKA"/>
    <property type="match status" value="1"/>
</dbReference>
<evidence type="ECO:0000256" key="10">
    <source>
        <dbReference type="ARBA" id="ARBA00022840"/>
    </source>
</evidence>
<dbReference type="Proteomes" id="UP000294746">
    <property type="component" value="Unassembled WGS sequence"/>
</dbReference>
<keyword evidence="9 16" id="KW-0418">Kinase</keyword>
<evidence type="ECO:0000256" key="2">
    <source>
        <dbReference type="ARBA" id="ARBA00004651"/>
    </source>
</evidence>
<dbReference type="GO" id="GO:0004721">
    <property type="term" value="F:phosphoprotein phosphatase activity"/>
    <property type="evidence" value="ECO:0007669"/>
    <property type="project" value="TreeGrafter"/>
</dbReference>
<evidence type="ECO:0000256" key="8">
    <source>
        <dbReference type="ARBA" id="ARBA00022741"/>
    </source>
</evidence>
<keyword evidence="12" id="KW-0902">Two-component regulatory system</keyword>
<dbReference type="SMART" id="SM00387">
    <property type="entry name" value="HATPase_c"/>
    <property type="match status" value="1"/>
</dbReference>
<proteinExistence type="predicted"/>
<keyword evidence="7 14" id="KW-0812">Transmembrane</keyword>
<dbReference type="SMART" id="SM00388">
    <property type="entry name" value="HisKA"/>
    <property type="match status" value="1"/>
</dbReference>
<evidence type="ECO:0000256" key="12">
    <source>
        <dbReference type="ARBA" id="ARBA00023012"/>
    </source>
</evidence>
<gene>
    <name evidence="16" type="ORF">EDD57_1074</name>
</gene>
<dbReference type="RefSeq" id="WP_131848135.1">
    <property type="nucleotide sequence ID" value="NZ_SLXV01000007.1"/>
</dbReference>
<dbReference type="EMBL" id="SLXV01000007">
    <property type="protein sequence ID" value="TCP69570.1"/>
    <property type="molecule type" value="Genomic_DNA"/>
</dbReference>
<evidence type="ECO:0000256" key="1">
    <source>
        <dbReference type="ARBA" id="ARBA00000085"/>
    </source>
</evidence>
<dbReference type="EC" id="2.7.13.3" evidence="3"/>
<evidence type="ECO:0000313" key="17">
    <source>
        <dbReference type="Proteomes" id="UP000294746"/>
    </source>
</evidence>
<dbReference type="Pfam" id="PF02518">
    <property type="entry name" value="HATPase_c"/>
    <property type="match status" value="1"/>
</dbReference>
<accession>A0A4R2S0V4</accession>
<dbReference type="InterPro" id="IPR036097">
    <property type="entry name" value="HisK_dim/P_sf"/>
</dbReference>
<dbReference type="GO" id="GO:0016036">
    <property type="term" value="P:cellular response to phosphate starvation"/>
    <property type="evidence" value="ECO:0007669"/>
    <property type="project" value="TreeGrafter"/>
</dbReference>
<dbReference type="InterPro" id="IPR003661">
    <property type="entry name" value="HisK_dim/P_dom"/>
</dbReference>
<sequence>MRLFFKVYSPFILIYVIQFLLLYYTLRYLDEVTITGNVLYIFLVSLFPFAMFLLVRLGMERSFYQRLEKEWEQGDEFLGIQNRTPLTDEVKKTFSKQHRLLRLASQEELKKKQEHIDFIYHWVHQLKTPLSALKLTVQAEEGLDSADDMQEEIDRIEHSLNMVLYLSRIKSFLNDFYVEQVSLNQIATETINEMKRLFIRKEIFPVIEAEGEFTVPTDRKWLKFVLFQLLTNAIRYTSGENKRIKIRMGQRGREVYLSVTDQGVGIAPEDIPRVFDLYFTGKNGRVFGESTGIGLFLVKKICDELTHEVHIHSELNQGTQVTIVFQQ</sequence>
<dbReference type="InterPro" id="IPR003594">
    <property type="entry name" value="HATPase_dom"/>
</dbReference>
<dbReference type="PRINTS" id="PR00344">
    <property type="entry name" value="BCTRLSENSOR"/>
</dbReference>
<name>A0A4R2S0V4_9BACL</name>
<keyword evidence="5" id="KW-0597">Phosphoprotein</keyword>
<evidence type="ECO:0000256" key="7">
    <source>
        <dbReference type="ARBA" id="ARBA00022692"/>
    </source>
</evidence>
<evidence type="ECO:0000256" key="5">
    <source>
        <dbReference type="ARBA" id="ARBA00022553"/>
    </source>
</evidence>
<dbReference type="InterPro" id="IPR050351">
    <property type="entry name" value="BphY/WalK/GraS-like"/>
</dbReference>
<dbReference type="OrthoDB" id="9780487at2"/>
<keyword evidence="17" id="KW-1185">Reference proteome</keyword>
<protein>
    <recommendedName>
        <fullName evidence="3">histidine kinase</fullName>
        <ecNumber evidence="3">2.7.13.3</ecNumber>
    </recommendedName>
</protein>
<evidence type="ECO:0000256" key="3">
    <source>
        <dbReference type="ARBA" id="ARBA00012438"/>
    </source>
</evidence>
<dbReference type="GO" id="GO:0000155">
    <property type="term" value="F:phosphorelay sensor kinase activity"/>
    <property type="evidence" value="ECO:0007669"/>
    <property type="project" value="InterPro"/>
</dbReference>
<reference evidence="16 17" key="1">
    <citation type="submission" date="2019-03" db="EMBL/GenBank/DDBJ databases">
        <title>Genomic Encyclopedia of Type Strains, Phase IV (KMG-IV): sequencing the most valuable type-strain genomes for metagenomic binning, comparative biology and taxonomic classification.</title>
        <authorList>
            <person name="Goeker M."/>
        </authorList>
    </citation>
    <scope>NUCLEOTIDE SEQUENCE [LARGE SCALE GENOMIC DNA]</scope>
    <source>
        <strain evidence="16 17">DSM 46831</strain>
    </source>
</reference>
<dbReference type="InterPro" id="IPR005467">
    <property type="entry name" value="His_kinase_dom"/>
</dbReference>
<evidence type="ECO:0000256" key="11">
    <source>
        <dbReference type="ARBA" id="ARBA00022989"/>
    </source>
</evidence>
<keyword evidence="6" id="KW-0808">Transferase</keyword>
<dbReference type="PANTHER" id="PTHR45453">
    <property type="entry name" value="PHOSPHATE REGULON SENSOR PROTEIN PHOR"/>
    <property type="match status" value="1"/>
</dbReference>
<evidence type="ECO:0000256" key="9">
    <source>
        <dbReference type="ARBA" id="ARBA00022777"/>
    </source>
</evidence>
<dbReference type="Gene3D" id="3.30.565.10">
    <property type="entry name" value="Histidine kinase-like ATPase, C-terminal domain"/>
    <property type="match status" value="1"/>
</dbReference>
<evidence type="ECO:0000259" key="15">
    <source>
        <dbReference type="PROSITE" id="PS50109"/>
    </source>
</evidence>
<dbReference type="InterPro" id="IPR036890">
    <property type="entry name" value="HATPase_C_sf"/>
</dbReference>
<evidence type="ECO:0000256" key="13">
    <source>
        <dbReference type="ARBA" id="ARBA00023136"/>
    </source>
</evidence>
<organism evidence="16 17">
    <name type="scientific">Baia soyae</name>
    <dbReference type="NCBI Taxonomy" id="1544746"/>
    <lineage>
        <taxon>Bacteria</taxon>
        <taxon>Bacillati</taxon>
        <taxon>Bacillota</taxon>
        <taxon>Bacilli</taxon>
        <taxon>Bacillales</taxon>
        <taxon>Thermoactinomycetaceae</taxon>
        <taxon>Baia</taxon>
    </lineage>
</organism>
<dbReference type="InterPro" id="IPR004358">
    <property type="entry name" value="Sig_transdc_His_kin-like_C"/>
</dbReference>
<dbReference type="SUPFAM" id="SSF47384">
    <property type="entry name" value="Homodimeric domain of signal transducing histidine kinase"/>
    <property type="match status" value="1"/>
</dbReference>
<feature type="domain" description="Histidine kinase" evidence="15">
    <location>
        <begin position="121"/>
        <end position="327"/>
    </location>
</feature>
<keyword evidence="11 14" id="KW-1133">Transmembrane helix</keyword>
<evidence type="ECO:0000256" key="4">
    <source>
        <dbReference type="ARBA" id="ARBA00022475"/>
    </source>
</evidence>
<comment type="caution">
    <text evidence="16">The sequence shown here is derived from an EMBL/GenBank/DDBJ whole genome shotgun (WGS) entry which is preliminary data.</text>
</comment>
<comment type="catalytic activity">
    <reaction evidence="1">
        <text>ATP + protein L-histidine = ADP + protein N-phospho-L-histidine.</text>
        <dbReference type="EC" id="2.7.13.3"/>
    </reaction>
</comment>
<dbReference type="PANTHER" id="PTHR45453:SF2">
    <property type="entry name" value="HISTIDINE KINASE"/>
    <property type="match status" value="1"/>
</dbReference>
<dbReference type="PROSITE" id="PS50109">
    <property type="entry name" value="HIS_KIN"/>
    <property type="match status" value="1"/>
</dbReference>
<keyword evidence="13 14" id="KW-0472">Membrane</keyword>
<feature type="transmembrane region" description="Helical" evidence="14">
    <location>
        <begin position="38"/>
        <end position="59"/>
    </location>
</feature>
<dbReference type="SUPFAM" id="SSF55874">
    <property type="entry name" value="ATPase domain of HSP90 chaperone/DNA topoisomerase II/histidine kinase"/>
    <property type="match status" value="1"/>
</dbReference>
<dbReference type="GO" id="GO:0005524">
    <property type="term" value="F:ATP binding"/>
    <property type="evidence" value="ECO:0007669"/>
    <property type="project" value="UniProtKB-KW"/>
</dbReference>
<evidence type="ECO:0000256" key="6">
    <source>
        <dbReference type="ARBA" id="ARBA00022679"/>
    </source>
</evidence>
<feature type="transmembrane region" description="Helical" evidence="14">
    <location>
        <begin position="7"/>
        <end position="26"/>
    </location>
</feature>
<dbReference type="Gene3D" id="1.10.287.130">
    <property type="match status" value="1"/>
</dbReference>
<dbReference type="GO" id="GO:0005886">
    <property type="term" value="C:plasma membrane"/>
    <property type="evidence" value="ECO:0007669"/>
    <property type="project" value="UniProtKB-SubCell"/>
</dbReference>